<dbReference type="KEGG" id="smo:SELMODRAFT_402977"/>
<gene>
    <name evidence="1" type="ORF">SELMODRAFT_402977</name>
</gene>
<keyword evidence="2" id="KW-1185">Reference proteome</keyword>
<name>D8QNN3_SELML</name>
<dbReference type="Gramene" id="EFJ38786">
    <property type="protein sequence ID" value="EFJ38786"/>
    <property type="gene ID" value="SELMODRAFT_402977"/>
</dbReference>
<dbReference type="InParanoid" id="D8QNN3"/>
<evidence type="ECO:0000313" key="2">
    <source>
        <dbReference type="Proteomes" id="UP000001514"/>
    </source>
</evidence>
<protein>
    <submittedName>
        <fullName evidence="1">Uncharacterized protein</fullName>
    </submittedName>
</protein>
<evidence type="ECO:0000313" key="1">
    <source>
        <dbReference type="EMBL" id="EFJ38786.1"/>
    </source>
</evidence>
<sequence length="381" mass="44038">MRPRHTTRQEEIAPLSSSFITSSSTNRRDGSDWHRLKHQVVSYVYDPEAKDAARLFDMSEAACDVIHTWLVLQLDGESYEQAMEWLAAFETRALADAATHAALVFFAENYQSPPSEEIIELLVPWLDTVPRIECKSIELTAAVRQMLEEVKLRGTDIENVSAATSAFVEDWLTNRSRLYRKQRWDFHPYSDESETMGRLLYTWTLTTRGKSDHAELQKLCGVTTKSFVEHVKWSLQGAADDEEGDRCEELYDAAASVFGAAFRGVFVSLCENCRWKESGMLECSLEELQGIRARAWNGRYQVHKPALETRMSQINDMIIYLVDMIYEDHYKNDYLLPREYWRQDCQDVLFCKNLGVKLEKAEKGVYLLEDFMPKDLLTLHP</sequence>
<dbReference type="AlphaFoldDB" id="D8QNN3"/>
<dbReference type="EMBL" id="GL377565">
    <property type="protein sequence ID" value="EFJ38786.1"/>
    <property type="molecule type" value="Genomic_DNA"/>
</dbReference>
<organism evidence="2">
    <name type="scientific">Selaginella moellendorffii</name>
    <name type="common">Spikemoss</name>
    <dbReference type="NCBI Taxonomy" id="88036"/>
    <lineage>
        <taxon>Eukaryota</taxon>
        <taxon>Viridiplantae</taxon>
        <taxon>Streptophyta</taxon>
        <taxon>Embryophyta</taxon>
        <taxon>Tracheophyta</taxon>
        <taxon>Lycopodiopsida</taxon>
        <taxon>Selaginellales</taxon>
        <taxon>Selaginellaceae</taxon>
        <taxon>Selaginella</taxon>
    </lineage>
</organism>
<dbReference type="Proteomes" id="UP000001514">
    <property type="component" value="Unassembled WGS sequence"/>
</dbReference>
<proteinExistence type="predicted"/>
<dbReference type="HOGENOM" id="CLU_726465_0_0_1"/>
<reference evidence="1 2" key="1">
    <citation type="journal article" date="2011" name="Science">
        <title>The Selaginella genome identifies genetic changes associated with the evolution of vascular plants.</title>
        <authorList>
            <person name="Banks J.A."/>
            <person name="Nishiyama T."/>
            <person name="Hasebe M."/>
            <person name="Bowman J.L."/>
            <person name="Gribskov M."/>
            <person name="dePamphilis C."/>
            <person name="Albert V.A."/>
            <person name="Aono N."/>
            <person name="Aoyama T."/>
            <person name="Ambrose B.A."/>
            <person name="Ashton N.W."/>
            <person name="Axtell M.J."/>
            <person name="Barker E."/>
            <person name="Barker M.S."/>
            <person name="Bennetzen J.L."/>
            <person name="Bonawitz N.D."/>
            <person name="Chapple C."/>
            <person name="Cheng C."/>
            <person name="Correa L.G."/>
            <person name="Dacre M."/>
            <person name="DeBarry J."/>
            <person name="Dreyer I."/>
            <person name="Elias M."/>
            <person name="Engstrom E.M."/>
            <person name="Estelle M."/>
            <person name="Feng L."/>
            <person name="Finet C."/>
            <person name="Floyd S.K."/>
            <person name="Frommer W.B."/>
            <person name="Fujita T."/>
            <person name="Gramzow L."/>
            <person name="Gutensohn M."/>
            <person name="Harholt J."/>
            <person name="Hattori M."/>
            <person name="Heyl A."/>
            <person name="Hirai T."/>
            <person name="Hiwatashi Y."/>
            <person name="Ishikawa M."/>
            <person name="Iwata M."/>
            <person name="Karol K.G."/>
            <person name="Koehler B."/>
            <person name="Kolukisaoglu U."/>
            <person name="Kubo M."/>
            <person name="Kurata T."/>
            <person name="Lalonde S."/>
            <person name="Li K."/>
            <person name="Li Y."/>
            <person name="Litt A."/>
            <person name="Lyons E."/>
            <person name="Manning G."/>
            <person name="Maruyama T."/>
            <person name="Michael T.P."/>
            <person name="Mikami K."/>
            <person name="Miyazaki S."/>
            <person name="Morinaga S."/>
            <person name="Murata T."/>
            <person name="Mueller-Roeber B."/>
            <person name="Nelson D.R."/>
            <person name="Obara M."/>
            <person name="Oguri Y."/>
            <person name="Olmstead R.G."/>
            <person name="Onodera N."/>
            <person name="Petersen B.L."/>
            <person name="Pils B."/>
            <person name="Prigge M."/>
            <person name="Rensing S.A."/>
            <person name="Riano-Pachon D.M."/>
            <person name="Roberts A.W."/>
            <person name="Sato Y."/>
            <person name="Scheller H.V."/>
            <person name="Schulz B."/>
            <person name="Schulz C."/>
            <person name="Shakirov E.V."/>
            <person name="Shibagaki N."/>
            <person name="Shinohara N."/>
            <person name="Shippen D.E."/>
            <person name="Soerensen I."/>
            <person name="Sotooka R."/>
            <person name="Sugimoto N."/>
            <person name="Sugita M."/>
            <person name="Sumikawa N."/>
            <person name="Tanurdzic M."/>
            <person name="Theissen G."/>
            <person name="Ulvskov P."/>
            <person name="Wakazuki S."/>
            <person name="Weng J.K."/>
            <person name="Willats W.W."/>
            <person name="Wipf D."/>
            <person name="Wolf P.G."/>
            <person name="Yang L."/>
            <person name="Zimmer A.D."/>
            <person name="Zhu Q."/>
            <person name="Mitros T."/>
            <person name="Hellsten U."/>
            <person name="Loque D."/>
            <person name="Otillar R."/>
            <person name="Salamov A."/>
            <person name="Schmutz J."/>
            <person name="Shapiro H."/>
            <person name="Lindquist E."/>
            <person name="Lucas S."/>
            <person name="Rokhsar D."/>
            <person name="Grigoriev I.V."/>
        </authorList>
    </citation>
    <scope>NUCLEOTIDE SEQUENCE [LARGE SCALE GENOMIC DNA]</scope>
</reference>
<accession>D8QNN3</accession>